<keyword evidence="2" id="KW-1185">Reference proteome</keyword>
<dbReference type="VEuPathDB" id="FungiDB:PNEG_02686"/>
<reference evidence="2" key="1">
    <citation type="journal article" date="2016" name="Nat. Commun.">
        <title>Genome analysis of three Pneumocystis species reveals adaptation mechanisms to life exclusively in mammalian hosts.</title>
        <authorList>
            <person name="Ma L."/>
            <person name="Chen Z."/>
            <person name="Huang D.W."/>
            <person name="Kutty G."/>
            <person name="Ishihara M."/>
            <person name="Wang H."/>
            <person name="Abouelleil A."/>
            <person name="Bishop L."/>
            <person name="Davey E."/>
            <person name="Deng R."/>
            <person name="Deng X."/>
            <person name="Fan L."/>
            <person name="Fantoni G."/>
            <person name="Fitzgerald M."/>
            <person name="Gogineni E."/>
            <person name="Goldberg J.M."/>
            <person name="Handley G."/>
            <person name="Hu X."/>
            <person name="Huber C."/>
            <person name="Jiao X."/>
            <person name="Jones K."/>
            <person name="Levin J.Z."/>
            <person name="Liu Y."/>
            <person name="Macdonald P."/>
            <person name="Melnikov A."/>
            <person name="Raley C."/>
            <person name="Sassi M."/>
            <person name="Sherman B.T."/>
            <person name="Song X."/>
            <person name="Sykes S."/>
            <person name="Tran B."/>
            <person name="Walsh L."/>
            <person name="Xia Y."/>
            <person name="Yang J."/>
            <person name="Young S."/>
            <person name="Zeng Q."/>
            <person name="Zheng X."/>
            <person name="Stephens R."/>
            <person name="Nusbaum C."/>
            <person name="Birren B.W."/>
            <person name="Azadi P."/>
            <person name="Lempicki R.A."/>
            <person name="Cuomo C.A."/>
            <person name="Kovacs J.A."/>
        </authorList>
    </citation>
    <scope>NUCLEOTIDE SEQUENCE [LARGE SCALE GENOMIC DNA]</scope>
    <source>
        <strain evidence="2">B123</strain>
    </source>
</reference>
<dbReference type="OrthoDB" id="5396146at2759"/>
<dbReference type="HOGENOM" id="CLU_2528387_0_0_1"/>
<name>M7PEL2_PNEMU</name>
<comment type="caution">
    <text evidence="1">The sequence shown here is derived from an EMBL/GenBank/DDBJ whole genome shotgun (WGS) entry which is preliminary data.</text>
</comment>
<protein>
    <submittedName>
        <fullName evidence="1">Uncharacterized protein</fullName>
    </submittedName>
</protein>
<sequence length="84" mass="9992">MDEDSLKLKNIVSKTIRSFKTFLISIFNYTNTNLYFLKRTNQITIDHYNLIENSIKDISNNNESLSYICTIQYLITFQCINKIR</sequence>
<organism evidence="1 2">
    <name type="scientific">Pneumocystis murina (strain B123)</name>
    <name type="common">Mouse pneumocystis pneumonia agent</name>
    <name type="synonym">Pneumocystis carinii f. sp. muris</name>
    <dbReference type="NCBI Taxonomy" id="1069680"/>
    <lineage>
        <taxon>Eukaryota</taxon>
        <taxon>Fungi</taxon>
        <taxon>Dikarya</taxon>
        <taxon>Ascomycota</taxon>
        <taxon>Taphrinomycotina</taxon>
        <taxon>Pneumocystomycetes</taxon>
        <taxon>Pneumocystaceae</taxon>
        <taxon>Pneumocystis</taxon>
    </lineage>
</organism>
<dbReference type="AlphaFoldDB" id="M7PEL2"/>
<dbReference type="EMBL" id="AFWA02000007">
    <property type="protein sequence ID" value="EMR08904.1"/>
    <property type="molecule type" value="Genomic_DNA"/>
</dbReference>
<evidence type="ECO:0000313" key="2">
    <source>
        <dbReference type="Proteomes" id="UP000011958"/>
    </source>
</evidence>
<dbReference type="GeneID" id="19896377"/>
<proteinExistence type="predicted"/>
<evidence type="ECO:0000313" key="1">
    <source>
        <dbReference type="EMBL" id="EMR08904.1"/>
    </source>
</evidence>
<dbReference type="Proteomes" id="UP000011958">
    <property type="component" value="Unassembled WGS sequence"/>
</dbReference>
<dbReference type="RefSeq" id="XP_007874710.1">
    <property type="nucleotide sequence ID" value="XM_007876519.1"/>
</dbReference>
<accession>M7PEL2</accession>
<gene>
    <name evidence="1" type="ORF">PNEG_02686</name>
</gene>